<proteinExistence type="predicted"/>
<dbReference type="PANTHER" id="PTHR36617">
    <property type="entry name" value="PROTEIN, PUTATIVE-RELATED"/>
    <property type="match status" value="1"/>
</dbReference>
<name>A0A2K3MAU7_TRIPR</name>
<feature type="non-terminal residue" evidence="1">
    <location>
        <position position="1"/>
    </location>
</feature>
<protein>
    <submittedName>
        <fullName evidence="1">Cysteine-rich receptor-like protein kinase</fullName>
    </submittedName>
</protein>
<organism evidence="1 2">
    <name type="scientific">Trifolium pratense</name>
    <name type="common">Red clover</name>
    <dbReference type="NCBI Taxonomy" id="57577"/>
    <lineage>
        <taxon>Eukaryota</taxon>
        <taxon>Viridiplantae</taxon>
        <taxon>Streptophyta</taxon>
        <taxon>Embryophyta</taxon>
        <taxon>Tracheophyta</taxon>
        <taxon>Spermatophyta</taxon>
        <taxon>Magnoliopsida</taxon>
        <taxon>eudicotyledons</taxon>
        <taxon>Gunneridae</taxon>
        <taxon>Pentapetalae</taxon>
        <taxon>rosids</taxon>
        <taxon>fabids</taxon>
        <taxon>Fabales</taxon>
        <taxon>Fabaceae</taxon>
        <taxon>Papilionoideae</taxon>
        <taxon>50 kb inversion clade</taxon>
        <taxon>NPAAA clade</taxon>
        <taxon>Hologalegina</taxon>
        <taxon>IRL clade</taxon>
        <taxon>Trifolieae</taxon>
        <taxon>Trifolium</taxon>
    </lineage>
</organism>
<comment type="caution">
    <text evidence="1">The sequence shown here is derived from an EMBL/GenBank/DDBJ whole genome shotgun (WGS) entry which is preliminary data.</text>
</comment>
<dbReference type="GO" id="GO:0016301">
    <property type="term" value="F:kinase activity"/>
    <property type="evidence" value="ECO:0007669"/>
    <property type="project" value="UniProtKB-KW"/>
</dbReference>
<dbReference type="PANTHER" id="PTHR36617:SF5">
    <property type="entry name" value="OS05G0421675 PROTEIN"/>
    <property type="match status" value="1"/>
</dbReference>
<dbReference type="EMBL" id="ASHM01055115">
    <property type="protein sequence ID" value="PNX87910.1"/>
    <property type="molecule type" value="Genomic_DNA"/>
</dbReference>
<evidence type="ECO:0000313" key="1">
    <source>
        <dbReference type="EMBL" id="PNX87910.1"/>
    </source>
</evidence>
<dbReference type="Proteomes" id="UP000236291">
    <property type="component" value="Unassembled WGS sequence"/>
</dbReference>
<accession>A0A2K3MAU7</accession>
<sequence>RMLATRYGVEGGNLKVGGRNRSAWWREIARIRDGLSDLDGSWFAECISKEAGDGADTFFWIDSWLGGTFL</sequence>
<keyword evidence="1" id="KW-0418">Kinase</keyword>
<reference evidence="1 2" key="2">
    <citation type="journal article" date="2017" name="Front. Plant Sci.">
        <title>Gene Classification and Mining of Molecular Markers Useful in Red Clover (Trifolium pratense) Breeding.</title>
        <authorList>
            <person name="Istvanek J."/>
            <person name="Dluhosova J."/>
            <person name="Dluhos P."/>
            <person name="Patkova L."/>
            <person name="Nedelnik J."/>
            <person name="Repkova J."/>
        </authorList>
    </citation>
    <scope>NUCLEOTIDE SEQUENCE [LARGE SCALE GENOMIC DNA]</scope>
    <source>
        <strain evidence="2">cv. Tatra</strain>
        <tissue evidence="1">Young leaves</tissue>
    </source>
</reference>
<evidence type="ECO:0000313" key="2">
    <source>
        <dbReference type="Proteomes" id="UP000236291"/>
    </source>
</evidence>
<gene>
    <name evidence="1" type="ORF">L195_g044010</name>
</gene>
<dbReference type="AlphaFoldDB" id="A0A2K3MAU7"/>
<keyword evidence="1" id="KW-0675">Receptor</keyword>
<keyword evidence="1" id="KW-0808">Transferase</keyword>
<reference evidence="1 2" key="1">
    <citation type="journal article" date="2014" name="Am. J. Bot.">
        <title>Genome assembly and annotation for red clover (Trifolium pratense; Fabaceae).</title>
        <authorList>
            <person name="Istvanek J."/>
            <person name="Jaros M."/>
            <person name="Krenek A."/>
            <person name="Repkova J."/>
        </authorList>
    </citation>
    <scope>NUCLEOTIDE SEQUENCE [LARGE SCALE GENOMIC DNA]</scope>
    <source>
        <strain evidence="2">cv. Tatra</strain>
        <tissue evidence="1">Young leaves</tissue>
    </source>
</reference>